<dbReference type="GO" id="GO:0004340">
    <property type="term" value="F:glucokinase activity"/>
    <property type="evidence" value="ECO:0007669"/>
    <property type="project" value="UniProtKB-EC"/>
</dbReference>
<protein>
    <submittedName>
        <fullName evidence="2">Polyphosphate glucokinase (Poly(P) glucokinase) ))</fullName>
        <ecNumber evidence="2">2.7.1.2</ecNumber>
        <ecNumber evidence="2">2.7.1.63</ecNumber>
    </submittedName>
</protein>
<dbReference type="EMBL" id="LR725337">
    <property type="protein sequence ID" value="VWO96065.1"/>
    <property type="molecule type" value="Genomic_DNA"/>
</dbReference>
<name>A0A5K1JVQ8_9APHY</name>
<dbReference type="EC" id="2.7.1.63" evidence="2"/>
<keyword evidence="2" id="KW-0418">Kinase</keyword>
<organism evidence="2">
    <name type="scientific">Ganoderma boninense</name>
    <dbReference type="NCBI Taxonomy" id="34458"/>
    <lineage>
        <taxon>Eukaryota</taxon>
        <taxon>Fungi</taxon>
        <taxon>Dikarya</taxon>
        <taxon>Basidiomycota</taxon>
        <taxon>Agaricomycotina</taxon>
        <taxon>Agaricomycetes</taxon>
        <taxon>Polyporales</taxon>
        <taxon>Polyporaceae</taxon>
        <taxon>Ganoderma</taxon>
    </lineage>
</organism>
<dbReference type="EC" id="2.7.1.2" evidence="2"/>
<feature type="compositionally biased region" description="Low complexity" evidence="1">
    <location>
        <begin position="1"/>
        <end position="17"/>
    </location>
</feature>
<evidence type="ECO:0000313" key="2">
    <source>
        <dbReference type="EMBL" id="VWO96065.1"/>
    </source>
</evidence>
<feature type="region of interest" description="Disordered" evidence="1">
    <location>
        <begin position="1"/>
        <end position="25"/>
    </location>
</feature>
<dbReference type="AlphaFoldDB" id="A0A5K1JVQ8"/>
<dbReference type="GO" id="GO:0047330">
    <property type="term" value="F:polyphosphate-glucose phosphotransferase activity"/>
    <property type="evidence" value="ECO:0007669"/>
    <property type="project" value="UniProtKB-EC"/>
</dbReference>
<reference evidence="2" key="1">
    <citation type="submission" date="2019-10" db="EMBL/GenBank/DDBJ databases">
        <authorList>
            <person name="Nor Muhammad N."/>
        </authorList>
    </citation>
    <scope>NUCLEOTIDE SEQUENCE</scope>
</reference>
<evidence type="ECO:0000256" key="1">
    <source>
        <dbReference type="SAM" id="MobiDB-lite"/>
    </source>
</evidence>
<accession>A0A5K1JVQ8</accession>
<keyword evidence="2" id="KW-0808">Transferase</keyword>
<sequence>MAVTLTSTGTGRGSSPTNQDPRDSRLQEMNRVVAHEFLKSSKGRRGTSLAWVLRAFEGCHPRYLDEELWDVELVLSRFGADVGARLERLELYIMTPTWEFFFLRDPDEPIDVRQLATDSTASRSVARAYVTRLEEAAEVVVICGGWGFLEDDEQDLEATNNDMDEVLTWRIRKKTT</sequence>
<gene>
    <name evidence="2" type="primary">P9WIN1</name>
</gene>
<proteinExistence type="predicted"/>